<accession>L9ZG18</accession>
<name>L9ZG18_9EURY</name>
<feature type="region of interest" description="Disordered" evidence="1">
    <location>
        <begin position="179"/>
        <end position="198"/>
    </location>
</feature>
<feature type="compositionally biased region" description="Basic and acidic residues" evidence="1">
    <location>
        <begin position="181"/>
        <end position="198"/>
    </location>
</feature>
<dbReference type="Gene3D" id="1.10.150.20">
    <property type="entry name" value="5' to 3' exonuclease, C-terminal subdomain"/>
    <property type="match status" value="1"/>
</dbReference>
<dbReference type="PATRIC" id="fig|1230459.4.peg.28"/>
<keyword evidence="3" id="KW-1185">Reference proteome</keyword>
<reference evidence="2 3" key="1">
    <citation type="journal article" date="2014" name="PLoS Genet.">
        <title>Phylogenetically driven sequencing of extremely halophilic archaea reveals strategies for static and dynamic osmo-response.</title>
        <authorList>
            <person name="Becker E.A."/>
            <person name="Seitzer P.M."/>
            <person name="Tritt A."/>
            <person name="Larsen D."/>
            <person name="Krusor M."/>
            <person name="Yao A.I."/>
            <person name="Wu D."/>
            <person name="Madern D."/>
            <person name="Eisen J.A."/>
            <person name="Darling A.E."/>
            <person name="Facciotti M.T."/>
        </authorList>
    </citation>
    <scope>NUCLEOTIDE SEQUENCE [LARGE SCALE GENOMIC DNA]</scope>
    <source>
        <strain evidence="2 3">JCM 14663</strain>
    </source>
</reference>
<proteinExistence type="predicted"/>
<dbReference type="SUPFAM" id="SSF47781">
    <property type="entry name" value="RuvA domain 2-like"/>
    <property type="match status" value="1"/>
</dbReference>
<organism evidence="2 3">
    <name type="scientific">Natrinema gari JCM 14663</name>
    <dbReference type="NCBI Taxonomy" id="1230459"/>
    <lineage>
        <taxon>Archaea</taxon>
        <taxon>Methanobacteriati</taxon>
        <taxon>Methanobacteriota</taxon>
        <taxon>Stenosarchaea group</taxon>
        <taxon>Halobacteria</taxon>
        <taxon>Halobacteriales</taxon>
        <taxon>Natrialbaceae</taxon>
        <taxon>Natrinema</taxon>
    </lineage>
</organism>
<dbReference type="InterPro" id="IPR010994">
    <property type="entry name" value="RuvA_2-like"/>
</dbReference>
<evidence type="ECO:0000313" key="2">
    <source>
        <dbReference type="EMBL" id="ELY85405.1"/>
    </source>
</evidence>
<sequence length="223" mass="24630">MSELERLKDRLGYDPDGVGESRLEALVDHFGSAEAVPLTDMDALREAEGESRLEALVDHFGSAEAVPLTDMDALREAEGIGPTTAGRIWEVAEPQSESDPETTEAEAITVPTDDVLEEIADDNPFKAVVESLREEGLSWGEIYDHAADAYNPIDKAAFEESFVMLPDYRIRVVVPDPDATSGERYETLTRPEPTKDDAREWALSKPEVRRVESIERVGEVKVG</sequence>
<dbReference type="Proteomes" id="UP000011592">
    <property type="component" value="Unassembled WGS sequence"/>
</dbReference>
<gene>
    <name evidence="2" type="ORF">C486_00150</name>
</gene>
<evidence type="ECO:0000256" key="1">
    <source>
        <dbReference type="SAM" id="MobiDB-lite"/>
    </source>
</evidence>
<dbReference type="AlphaFoldDB" id="L9ZG18"/>
<dbReference type="EMBL" id="AOIJ01000006">
    <property type="protein sequence ID" value="ELY85405.1"/>
    <property type="molecule type" value="Genomic_DNA"/>
</dbReference>
<protein>
    <submittedName>
        <fullName evidence="2">Uncharacterized protein</fullName>
    </submittedName>
</protein>
<comment type="caution">
    <text evidence="2">The sequence shown here is derived from an EMBL/GenBank/DDBJ whole genome shotgun (WGS) entry which is preliminary data.</text>
</comment>
<evidence type="ECO:0000313" key="3">
    <source>
        <dbReference type="Proteomes" id="UP000011592"/>
    </source>
</evidence>